<dbReference type="Gene3D" id="1.25.40.10">
    <property type="entry name" value="Tetratricopeptide repeat domain"/>
    <property type="match status" value="2"/>
</dbReference>
<evidence type="ECO:0000313" key="6">
    <source>
        <dbReference type="EMBL" id="KAJ8319898.1"/>
    </source>
</evidence>
<organism evidence="6 7">
    <name type="scientific">Tegillarca granosa</name>
    <name type="common">Malaysian cockle</name>
    <name type="synonym">Anadara granosa</name>
    <dbReference type="NCBI Taxonomy" id="220873"/>
    <lineage>
        <taxon>Eukaryota</taxon>
        <taxon>Metazoa</taxon>
        <taxon>Spiralia</taxon>
        <taxon>Lophotrochozoa</taxon>
        <taxon>Mollusca</taxon>
        <taxon>Bivalvia</taxon>
        <taxon>Autobranchia</taxon>
        <taxon>Pteriomorphia</taxon>
        <taxon>Arcoida</taxon>
        <taxon>Arcoidea</taxon>
        <taxon>Arcidae</taxon>
        <taxon>Tegillarca</taxon>
    </lineage>
</organism>
<dbReference type="Pfam" id="PF00226">
    <property type="entry name" value="DnaJ"/>
    <property type="match status" value="1"/>
</dbReference>
<dbReference type="PROSITE" id="PS50076">
    <property type="entry name" value="DNAJ_2"/>
    <property type="match status" value="1"/>
</dbReference>
<dbReference type="SMART" id="SM00271">
    <property type="entry name" value="DnaJ"/>
    <property type="match status" value="1"/>
</dbReference>
<evidence type="ECO:0000256" key="2">
    <source>
        <dbReference type="ARBA" id="ARBA00022803"/>
    </source>
</evidence>
<name>A0ABQ9FRL6_TEGGR</name>
<comment type="caution">
    <text evidence="6">The sequence shown here is derived from an EMBL/GenBank/DDBJ whole genome shotgun (WGS) entry which is preliminary data.</text>
</comment>
<keyword evidence="7" id="KW-1185">Reference proteome</keyword>
<reference evidence="6 7" key="1">
    <citation type="submission" date="2022-12" db="EMBL/GenBank/DDBJ databases">
        <title>Chromosome-level genome of Tegillarca granosa.</title>
        <authorList>
            <person name="Kim J."/>
        </authorList>
    </citation>
    <scope>NUCLEOTIDE SEQUENCE [LARGE SCALE GENOMIC DNA]</scope>
    <source>
        <strain evidence="6">Teg-2019</strain>
        <tissue evidence="6">Adductor muscle</tissue>
    </source>
</reference>
<evidence type="ECO:0000259" key="5">
    <source>
        <dbReference type="PROSITE" id="PS50076"/>
    </source>
</evidence>
<feature type="repeat" description="TPR" evidence="3">
    <location>
        <begin position="162"/>
        <end position="195"/>
    </location>
</feature>
<dbReference type="SUPFAM" id="SSF48452">
    <property type="entry name" value="TPR-like"/>
    <property type="match status" value="2"/>
</dbReference>
<dbReference type="CDD" id="cd06257">
    <property type="entry name" value="DnaJ"/>
    <property type="match status" value="1"/>
</dbReference>
<gene>
    <name evidence="6" type="ORF">KUTeg_001485</name>
</gene>
<proteinExistence type="predicted"/>
<evidence type="ECO:0000256" key="4">
    <source>
        <dbReference type="SAM" id="Coils"/>
    </source>
</evidence>
<sequence>MKALNSYTDAINLCPTCAAYYGNRAATYMMLNKYKDALEDARHSVRLDKNFLKGYMREAKCHLALGETAAAARCYEKILEFEPGNTVAKAEYETSNLVQKFEGLAETDFEKGDYRRVVFYMDRCLEKCPACARFKVKKGECLAFLGRYQEAQEIAKLKAKLLNAKKEEGNTAFRGGKLDEAYRLYTEALQIDPNNKFTNSKLYNNRATVSAKLGKVKEAADDCTKAIELDENYVKAYLRRAKCYMDLEQYEDAVRDYEKVCKMDKNKENSRLLQDAKLELKKSKRKDYYKILGITKNASNDEIKKAYKKRALVHHPDVDPNQIFQTFFGGGGPGFFGGGPGFHQQSGFPGGFSFQFG</sequence>
<feature type="coiled-coil region" evidence="4">
    <location>
        <begin position="247"/>
        <end position="286"/>
    </location>
</feature>
<dbReference type="Pfam" id="PF13181">
    <property type="entry name" value="TPR_8"/>
    <property type="match status" value="1"/>
</dbReference>
<dbReference type="InterPro" id="IPR036869">
    <property type="entry name" value="J_dom_sf"/>
</dbReference>
<feature type="repeat" description="TPR" evidence="3">
    <location>
        <begin position="234"/>
        <end position="267"/>
    </location>
</feature>
<feature type="domain" description="J" evidence="5">
    <location>
        <begin position="287"/>
        <end position="357"/>
    </location>
</feature>
<dbReference type="InterPro" id="IPR011990">
    <property type="entry name" value="TPR-like_helical_dom_sf"/>
</dbReference>
<dbReference type="Pfam" id="PF00515">
    <property type="entry name" value="TPR_1"/>
    <property type="match status" value="2"/>
</dbReference>
<dbReference type="PROSITE" id="PS50005">
    <property type="entry name" value="TPR"/>
    <property type="match status" value="4"/>
</dbReference>
<dbReference type="Proteomes" id="UP001217089">
    <property type="component" value="Unassembled WGS sequence"/>
</dbReference>
<accession>A0ABQ9FRL6</accession>
<feature type="repeat" description="TPR" evidence="3">
    <location>
        <begin position="200"/>
        <end position="233"/>
    </location>
</feature>
<keyword evidence="4" id="KW-0175">Coiled coil</keyword>
<evidence type="ECO:0000313" key="7">
    <source>
        <dbReference type="Proteomes" id="UP001217089"/>
    </source>
</evidence>
<keyword evidence="2 3" id="KW-0802">TPR repeat</keyword>
<dbReference type="InterPro" id="IPR013105">
    <property type="entry name" value="TPR_2"/>
</dbReference>
<feature type="repeat" description="TPR" evidence="3">
    <location>
        <begin position="52"/>
        <end position="85"/>
    </location>
</feature>
<dbReference type="PRINTS" id="PR00625">
    <property type="entry name" value="JDOMAIN"/>
</dbReference>
<evidence type="ECO:0000256" key="3">
    <source>
        <dbReference type="PROSITE-ProRule" id="PRU00339"/>
    </source>
</evidence>
<dbReference type="SMART" id="SM00028">
    <property type="entry name" value="TPR"/>
    <property type="match status" value="5"/>
</dbReference>
<protein>
    <recommendedName>
        <fullName evidence="5">J domain-containing protein</fullName>
    </recommendedName>
</protein>
<dbReference type="InterPro" id="IPR019734">
    <property type="entry name" value="TPR_rpt"/>
</dbReference>
<dbReference type="Gene3D" id="1.10.287.110">
    <property type="entry name" value="DnaJ domain"/>
    <property type="match status" value="1"/>
</dbReference>
<dbReference type="Pfam" id="PF07719">
    <property type="entry name" value="TPR_2"/>
    <property type="match status" value="1"/>
</dbReference>
<keyword evidence="1" id="KW-0677">Repeat</keyword>
<dbReference type="InterPro" id="IPR001623">
    <property type="entry name" value="DnaJ_domain"/>
</dbReference>
<dbReference type="PANTHER" id="PTHR45188:SF2">
    <property type="entry name" value="DNAJ HOMOLOG SUBFAMILY C MEMBER 7"/>
    <property type="match status" value="1"/>
</dbReference>
<dbReference type="EMBL" id="JARBDR010000141">
    <property type="protein sequence ID" value="KAJ8319898.1"/>
    <property type="molecule type" value="Genomic_DNA"/>
</dbReference>
<dbReference type="PANTHER" id="PTHR45188">
    <property type="entry name" value="DNAJ PROTEIN P58IPK HOMOLOG"/>
    <property type="match status" value="1"/>
</dbReference>
<dbReference type="SUPFAM" id="SSF46565">
    <property type="entry name" value="Chaperone J-domain"/>
    <property type="match status" value="1"/>
</dbReference>
<evidence type="ECO:0000256" key="1">
    <source>
        <dbReference type="ARBA" id="ARBA00022737"/>
    </source>
</evidence>